<proteinExistence type="predicted"/>
<feature type="transmembrane region" description="Helical" evidence="5">
    <location>
        <begin position="12"/>
        <end position="31"/>
    </location>
</feature>
<dbReference type="Pfam" id="PF09685">
    <property type="entry name" value="MamF_MmsF"/>
    <property type="match status" value="1"/>
</dbReference>
<keyword evidence="2 5" id="KW-0812">Transmembrane</keyword>
<evidence type="ECO:0000256" key="4">
    <source>
        <dbReference type="ARBA" id="ARBA00023136"/>
    </source>
</evidence>
<dbReference type="RefSeq" id="WP_390307766.1">
    <property type="nucleotide sequence ID" value="NZ_JBHRRZ010000039.1"/>
</dbReference>
<name>A0ABV7AA76_9BACI</name>
<accession>A0ABV7AA76</accession>
<sequence length="107" mass="12328">MPTNDERLFAMLIYLVSFFFPVLGPLIIWLVKRDQSEFVDYHGKEYFNFLISYTIYSVVAGILVLVLVGIVFLIILGILALIFTIIAAVKSYQGEHYRIPLTIHMIK</sequence>
<dbReference type="EMBL" id="JBHRRZ010000039">
    <property type="protein sequence ID" value="MFC2949796.1"/>
    <property type="molecule type" value="Genomic_DNA"/>
</dbReference>
<dbReference type="InterPro" id="IPR019109">
    <property type="entry name" value="MamF_MmsF"/>
</dbReference>
<evidence type="ECO:0000256" key="3">
    <source>
        <dbReference type="ARBA" id="ARBA00022989"/>
    </source>
</evidence>
<evidence type="ECO:0000256" key="5">
    <source>
        <dbReference type="SAM" id="Phobius"/>
    </source>
</evidence>
<evidence type="ECO:0000313" key="6">
    <source>
        <dbReference type="EMBL" id="MFC2949796.1"/>
    </source>
</evidence>
<feature type="transmembrane region" description="Helical" evidence="5">
    <location>
        <begin position="55"/>
        <end position="88"/>
    </location>
</feature>
<protein>
    <submittedName>
        <fullName evidence="6">DUF4870 domain-containing protein</fullName>
    </submittedName>
</protein>
<evidence type="ECO:0000256" key="2">
    <source>
        <dbReference type="ARBA" id="ARBA00022692"/>
    </source>
</evidence>
<organism evidence="6 7">
    <name type="scientific">Virgibacillus sediminis</name>
    <dbReference type="NCBI Taxonomy" id="202260"/>
    <lineage>
        <taxon>Bacteria</taxon>
        <taxon>Bacillati</taxon>
        <taxon>Bacillota</taxon>
        <taxon>Bacilli</taxon>
        <taxon>Bacillales</taxon>
        <taxon>Bacillaceae</taxon>
        <taxon>Virgibacillus</taxon>
    </lineage>
</organism>
<keyword evidence="4 5" id="KW-0472">Membrane</keyword>
<gene>
    <name evidence="6" type="ORF">ACFODW_15850</name>
</gene>
<keyword evidence="3 5" id="KW-1133">Transmembrane helix</keyword>
<comment type="subcellular location">
    <subcellularLocation>
        <location evidence="1">Membrane</location>
        <topology evidence="1">Multi-pass membrane protein</topology>
    </subcellularLocation>
</comment>
<reference evidence="7" key="1">
    <citation type="journal article" date="2019" name="Int. J. Syst. Evol. Microbiol.">
        <title>The Global Catalogue of Microorganisms (GCM) 10K type strain sequencing project: providing services to taxonomists for standard genome sequencing and annotation.</title>
        <authorList>
            <consortium name="The Broad Institute Genomics Platform"/>
            <consortium name="The Broad Institute Genome Sequencing Center for Infectious Disease"/>
            <person name="Wu L."/>
            <person name="Ma J."/>
        </authorList>
    </citation>
    <scope>NUCLEOTIDE SEQUENCE [LARGE SCALE GENOMIC DNA]</scope>
    <source>
        <strain evidence="7">KCTC 13193</strain>
    </source>
</reference>
<dbReference type="Proteomes" id="UP001595387">
    <property type="component" value="Unassembled WGS sequence"/>
</dbReference>
<evidence type="ECO:0000256" key="1">
    <source>
        <dbReference type="ARBA" id="ARBA00004141"/>
    </source>
</evidence>
<keyword evidence="7" id="KW-1185">Reference proteome</keyword>
<comment type="caution">
    <text evidence="6">The sequence shown here is derived from an EMBL/GenBank/DDBJ whole genome shotgun (WGS) entry which is preliminary data.</text>
</comment>
<evidence type="ECO:0000313" key="7">
    <source>
        <dbReference type="Proteomes" id="UP001595387"/>
    </source>
</evidence>